<reference evidence="2 3" key="1">
    <citation type="submission" date="2019-06" db="EMBL/GenBank/DDBJ databases">
        <title>A novel bacterium of genus Pontibacter, isolated from marine sediment.</title>
        <authorList>
            <person name="Huang H."/>
            <person name="Mo K."/>
            <person name="Hu Y."/>
        </authorList>
    </citation>
    <scope>NUCLEOTIDE SEQUENCE [LARGE SCALE GENOMIC DNA]</scope>
    <source>
        <strain evidence="2 3">HB172049</strain>
    </source>
</reference>
<gene>
    <name evidence="2" type="ORF">FJM65_20795</name>
</gene>
<accession>A0A501W250</accession>
<evidence type="ECO:0000259" key="1">
    <source>
        <dbReference type="Pfam" id="PF14690"/>
    </source>
</evidence>
<protein>
    <submittedName>
        <fullName evidence="2">Transposase family protein</fullName>
    </submittedName>
</protein>
<dbReference type="InterPro" id="IPR029261">
    <property type="entry name" value="Transposase_Znf"/>
</dbReference>
<evidence type="ECO:0000313" key="3">
    <source>
        <dbReference type="Proteomes" id="UP000316727"/>
    </source>
</evidence>
<sequence length="79" mass="8770">METTLLLPAEFDVLGTCVCQGSVTIHLIFTAPVGLCPLCRCPSSRLHSHYRRTLADLPLCGKQVRLQLYSRKFFCDTAG</sequence>
<dbReference type="Pfam" id="PF14690">
    <property type="entry name" value="Zn_ribbon_ISL3"/>
    <property type="match status" value="1"/>
</dbReference>
<dbReference type="AlphaFoldDB" id="A0A501W250"/>
<dbReference type="EMBL" id="VFRQ01000020">
    <property type="protein sequence ID" value="TPE39726.1"/>
    <property type="molecule type" value="Genomic_DNA"/>
</dbReference>
<dbReference type="RefSeq" id="WP_140624236.1">
    <property type="nucleotide sequence ID" value="NZ_VFRQ01000020.1"/>
</dbReference>
<comment type="caution">
    <text evidence="2">The sequence shown here is derived from an EMBL/GenBank/DDBJ whole genome shotgun (WGS) entry which is preliminary data.</text>
</comment>
<dbReference type="OrthoDB" id="982635at2"/>
<name>A0A501W250_9BACT</name>
<proteinExistence type="predicted"/>
<dbReference type="Proteomes" id="UP000316727">
    <property type="component" value="Unassembled WGS sequence"/>
</dbReference>
<organism evidence="2 3">
    <name type="scientific">Pontibacter mangrovi</name>
    <dbReference type="NCBI Taxonomy" id="2589816"/>
    <lineage>
        <taxon>Bacteria</taxon>
        <taxon>Pseudomonadati</taxon>
        <taxon>Bacteroidota</taxon>
        <taxon>Cytophagia</taxon>
        <taxon>Cytophagales</taxon>
        <taxon>Hymenobacteraceae</taxon>
        <taxon>Pontibacter</taxon>
    </lineage>
</organism>
<evidence type="ECO:0000313" key="2">
    <source>
        <dbReference type="EMBL" id="TPE39726.1"/>
    </source>
</evidence>
<keyword evidence="3" id="KW-1185">Reference proteome</keyword>
<feature type="domain" description="Transposase IS204/IS1001/IS1096/IS1165 zinc-finger" evidence="1">
    <location>
        <begin position="33"/>
        <end position="76"/>
    </location>
</feature>